<dbReference type="InterPro" id="IPR021508">
    <property type="entry name" value="Gp17-like"/>
</dbReference>
<dbReference type="OrthoDB" id="2454603at2"/>
<proteinExistence type="predicted"/>
<protein>
    <recommendedName>
        <fullName evidence="3">DUF3168 domain-containing protein</fullName>
    </recommendedName>
</protein>
<dbReference type="Proteomes" id="UP000078454">
    <property type="component" value="Unassembled WGS sequence"/>
</dbReference>
<keyword evidence="2" id="KW-1185">Reference proteome</keyword>
<dbReference type="InterPro" id="IPR053745">
    <property type="entry name" value="Viral_Tail_Comp_sf"/>
</dbReference>
<dbReference type="Gene3D" id="3.30.2000.30">
    <property type="match status" value="1"/>
</dbReference>
<dbReference type="AlphaFoldDB" id="A0A198AJA8"/>
<reference evidence="1 2" key="1">
    <citation type="submission" date="2016-05" db="EMBL/GenBank/DDBJ databases">
        <title>Paenibacillus sp. 1ZS3-15 nov., isolated from the rhizosphere soil.</title>
        <authorList>
            <person name="Zhang X.X."/>
            <person name="Zhang J."/>
        </authorList>
    </citation>
    <scope>NUCLEOTIDE SEQUENCE [LARGE SCALE GENOMIC DNA]</scope>
    <source>
        <strain evidence="1 2">1ZS3-15</strain>
    </source>
</reference>
<dbReference type="Pfam" id="PF11367">
    <property type="entry name" value="Tail_completion_gp17"/>
    <property type="match status" value="1"/>
</dbReference>
<organism evidence="1 2">
    <name type="scientific">Paenibacillus oryzisoli</name>
    <dbReference type="NCBI Taxonomy" id="1850517"/>
    <lineage>
        <taxon>Bacteria</taxon>
        <taxon>Bacillati</taxon>
        <taxon>Bacillota</taxon>
        <taxon>Bacilli</taxon>
        <taxon>Bacillales</taxon>
        <taxon>Paenibacillaceae</taxon>
        <taxon>Paenibacillus</taxon>
    </lineage>
</organism>
<dbReference type="STRING" id="1850517.A8708_30055"/>
<evidence type="ECO:0000313" key="2">
    <source>
        <dbReference type="Proteomes" id="UP000078454"/>
    </source>
</evidence>
<sequence length="121" mass="13318">MKIDVKTEIRTALLANSALVTLLGGQRIYQLAAPKADEYPRITFFEIDNSDAAFADDTAIASDVPVQVDVWSKGSTSAVSGEVDKTMKTLGFSRTGASDFYETDTLVFHKAMRFRAQFEEV</sequence>
<gene>
    <name evidence="1" type="ORF">A8708_30055</name>
</gene>
<evidence type="ECO:0000313" key="1">
    <source>
        <dbReference type="EMBL" id="OAS21136.1"/>
    </source>
</evidence>
<accession>A0A198AJA8</accession>
<dbReference type="EMBL" id="LYPB01000049">
    <property type="protein sequence ID" value="OAS21136.1"/>
    <property type="molecule type" value="Genomic_DNA"/>
</dbReference>
<comment type="caution">
    <text evidence="1">The sequence shown here is derived from an EMBL/GenBank/DDBJ whole genome shotgun (WGS) entry which is preliminary data.</text>
</comment>
<name>A0A198AJA8_9BACL</name>
<dbReference type="RefSeq" id="WP_068662713.1">
    <property type="nucleotide sequence ID" value="NZ_LYPB01000049.1"/>
</dbReference>
<evidence type="ECO:0008006" key="3">
    <source>
        <dbReference type="Google" id="ProtNLM"/>
    </source>
</evidence>